<proteinExistence type="predicted"/>
<accession>A0A830ZYV5</accession>
<protein>
    <submittedName>
        <fullName evidence="1">Uncharacterized protein</fullName>
    </submittedName>
</protein>
<dbReference type="EMBL" id="CAPB01000041">
    <property type="protein sequence ID" value="CCO95616.1"/>
    <property type="molecule type" value="Genomic_DNA"/>
</dbReference>
<sequence>MSYLAPHVREEDRIGGGHPEGLFEAWANWYHRFAIATDATDRGDHAAGRIPVTGRPRRRGRHTVGGTLRCIGECGRKLDRFRRLIKVKRTGLSAAIAPDLAIGSGLSSTACTLMSCLPAAAPYFFGA</sequence>
<reference evidence="1 2" key="2">
    <citation type="submission" date="2013-04" db="EMBL/GenBank/DDBJ databases">
        <title>Comparative genomics of 12 strains of Erwinia amylovora identifies a pan-genome with a large conserved core and provides insights into host specificity.</title>
        <authorList>
            <person name="Mann R.A."/>
            <person name="Smits T.H.M."/>
            <person name="Buehlmann A."/>
            <person name="Blom J."/>
            <person name="Goesmann A."/>
            <person name="Frey J.E."/>
            <person name="Plummer K.M."/>
            <person name="Beer S.V."/>
            <person name="Luck J."/>
            <person name="Duffy B."/>
            <person name="Rodoni B."/>
        </authorList>
    </citation>
    <scope>NUCLEOTIDE SEQUENCE [LARGE SCALE GENOMIC DNA]</scope>
    <source>
        <strain evidence="2">CFBP 1232</strain>
    </source>
</reference>
<reference evidence="1 2" key="1">
    <citation type="submission" date="2012-11" db="EMBL/GenBank/DDBJ databases">
        <authorList>
            <person name="Linke B."/>
        </authorList>
    </citation>
    <scope>NUCLEOTIDE SEQUENCE [LARGE SCALE GENOMIC DNA]</scope>
    <source>
        <strain evidence="2">CFBP 1232</strain>
    </source>
</reference>
<evidence type="ECO:0000313" key="1">
    <source>
        <dbReference type="EMBL" id="CCO95616.1"/>
    </source>
</evidence>
<dbReference type="AlphaFoldDB" id="A0A830ZYV5"/>
<organism evidence="1 2">
    <name type="scientific">Erwinia amylovora NBRC 12687 = CFBP 1232</name>
    <dbReference type="NCBI Taxonomy" id="1219359"/>
    <lineage>
        <taxon>Bacteria</taxon>
        <taxon>Pseudomonadati</taxon>
        <taxon>Pseudomonadota</taxon>
        <taxon>Gammaproteobacteria</taxon>
        <taxon>Enterobacterales</taxon>
        <taxon>Erwiniaceae</taxon>
        <taxon>Erwinia</taxon>
    </lineage>
</organism>
<name>A0A830ZYV5_ERWAM</name>
<gene>
    <name evidence="1" type="ORF">BN437_3718</name>
</gene>
<comment type="caution">
    <text evidence="1">The sequence shown here is derived from an EMBL/GenBank/DDBJ whole genome shotgun (WGS) entry which is preliminary data.</text>
</comment>
<dbReference type="Proteomes" id="UP000013111">
    <property type="component" value="Unassembled WGS sequence"/>
</dbReference>
<evidence type="ECO:0000313" key="2">
    <source>
        <dbReference type="Proteomes" id="UP000013111"/>
    </source>
</evidence>